<protein>
    <submittedName>
        <fullName evidence="1">Piggybac transposable element-derived protein 4</fullName>
    </submittedName>
</protein>
<evidence type="ECO:0000313" key="2">
    <source>
        <dbReference type="Proteomes" id="UP001056778"/>
    </source>
</evidence>
<evidence type="ECO:0000313" key="1">
    <source>
        <dbReference type="EMBL" id="KAI4454303.1"/>
    </source>
</evidence>
<sequence>MSYEKEQRTLLDLWNEVDFDDDEPFDNEETDEEDDAVEHRSEDSDTVQDANSSSDIDSDNIVPTKRRRTPHFLSRDNSTKWEKHAPNQNVRTRSWNIITCRAGTRSTAKNAKSPLDCWKLFFGDPILEIVVENTNKYTAANSERYGRERDCKITDNVEVEALLGLLYLAGLLKSSELNEDELWDRRGTGVEMFWLTMSKQRFLFLLRHLRFDDLSTRATRKQTDKLAPIRTLFDEFASNCRKHYMVSENVTIHEQLQGFRGRCGFRQCIPINMDLNSLHWLIHECTTH</sequence>
<organism evidence="1 2">
    <name type="scientific">Holotrichia oblita</name>
    <name type="common">Chafer beetle</name>
    <dbReference type="NCBI Taxonomy" id="644536"/>
    <lineage>
        <taxon>Eukaryota</taxon>
        <taxon>Metazoa</taxon>
        <taxon>Ecdysozoa</taxon>
        <taxon>Arthropoda</taxon>
        <taxon>Hexapoda</taxon>
        <taxon>Insecta</taxon>
        <taxon>Pterygota</taxon>
        <taxon>Neoptera</taxon>
        <taxon>Endopterygota</taxon>
        <taxon>Coleoptera</taxon>
        <taxon>Polyphaga</taxon>
        <taxon>Scarabaeiformia</taxon>
        <taxon>Scarabaeidae</taxon>
        <taxon>Melolonthinae</taxon>
        <taxon>Holotrichia</taxon>
    </lineage>
</organism>
<name>A0ACB9SG39_HOLOL</name>
<keyword evidence="2" id="KW-1185">Reference proteome</keyword>
<dbReference type="EMBL" id="CM043023">
    <property type="protein sequence ID" value="KAI4454303.1"/>
    <property type="molecule type" value="Genomic_DNA"/>
</dbReference>
<proteinExistence type="predicted"/>
<comment type="caution">
    <text evidence="1">The sequence shown here is derived from an EMBL/GenBank/DDBJ whole genome shotgun (WGS) entry which is preliminary data.</text>
</comment>
<accession>A0ACB9SG39</accession>
<reference evidence="1" key="1">
    <citation type="submission" date="2022-04" db="EMBL/GenBank/DDBJ databases">
        <title>Chromosome-scale genome assembly of Holotrichia oblita Faldermann.</title>
        <authorList>
            <person name="Rongchong L."/>
        </authorList>
    </citation>
    <scope>NUCLEOTIDE SEQUENCE</scope>
    <source>
        <strain evidence="1">81SQS9</strain>
    </source>
</reference>
<dbReference type="Proteomes" id="UP001056778">
    <property type="component" value="Chromosome 9"/>
</dbReference>
<gene>
    <name evidence="1" type="ORF">MML48_9g00013384</name>
</gene>